<evidence type="ECO:0000256" key="1">
    <source>
        <dbReference type="SAM" id="Phobius"/>
    </source>
</evidence>
<proteinExistence type="predicted"/>
<keyword evidence="1" id="KW-0812">Transmembrane</keyword>
<dbReference type="Proteomes" id="UP000219453">
    <property type="component" value="Unassembled WGS sequence"/>
</dbReference>
<dbReference type="EMBL" id="OBEJ01000001">
    <property type="protein sequence ID" value="SNZ05284.1"/>
    <property type="molecule type" value="Genomic_DNA"/>
</dbReference>
<feature type="transmembrane region" description="Helical" evidence="1">
    <location>
        <begin position="273"/>
        <end position="295"/>
    </location>
</feature>
<dbReference type="PANTHER" id="PTHR42204">
    <property type="entry name" value="INTEGRAL MEMBRANE PROTEIN"/>
    <property type="match status" value="1"/>
</dbReference>
<dbReference type="Pfam" id="PF01970">
    <property type="entry name" value="TctA"/>
    <property type="match status" value="1"/>
</dbReference>
<feature type="transmembrane region" description="Helical" evidence="1">
    <location>
        <begin position="132"/>
        <end position="155"/>
    </location>
</feature>
<evidence type="ECO:0000259" key="2">
    <source>
        <dbReference type="Pfam" id="PF01970"/>
    </source>
</evidence>
<reference evidence="3 4" key="1">
    <citation type="submission" date="2017-09" db="EMBL/GenBank/DDBJ databases">
        <authorList>
            <person name="Ehlers B."/>
            <person name="Leendertz F.H."/>
        </authorList>
    </citation>
    <scope>NUCLEOTIDE SEQUENCE [LARGE SCALE GENOMIC DNA]</scope>
    <source>
        <strain evidence="3 4">DSM 27208</strain>
    </source>
</reference>
<feature type="transmembrane region" description="Helical" evidence="1">
    <location>
        <begin position="315"/>
        <end position="336"/>
    </location>
</feature>
<evidence type="ECO:0000313" key="4">
    <source>
        <dbReference type="Proteomes" id="UP000219453"/>
    </source>
</evidence>
<dbReference type="InterPro" id="IPR002823">
    <property type="entry name" value="DUF112_TM"/>
</dbReference>
<dbReference type="AlphaFoldDB" id="A0A285N726"/>
<name>A0A285N726_NATPI</name>
<organism evidence="3 4">
    <name type="scientific">Natronoarchaeum philippinense</name>
    <dbReference type="NCBI Taxonomy" id="558529"/>
    <lineage>
        <taxon>Archaea</taxon>
        <taxon>Methanobacteriati</taxon>
        <taxon>Methanobacteriota</taxon>
        <taxon>Stenosarchaea group</taxon>
        <taxon>Halobacteria</taxon>
        <taxon>Halobacteriales</taxon>
        <taxon>Natronoarchaeaceae</taxon>
    </lineage>
</organism>
<feature type="domain" description="DUF112" evidence="2">
    <location>
        <begin position="14"/>
        <end position="397"/>
    </location>
</feature>
<keyword evidence="1" id="KW-0472">Membrane</keyword>
<protein>
    <submittedName>
        <fullName evidence="3">Putative membrane protein</fullName>
    </submittedName>
</protein>
<evidence type="ECO:0000313" key="3">
    <source>
        <dbReference type="EMBL" id="SNZ05284.1"/>
    </source>
</evidence>
<keyword evidence="4" id="KW-1185">Reference proteome</keyword>
<dbReference type="OrthoDB" id="53365at2157"/>
<accession>A0A285N726</accession>
<sequence>MEVIVDPELTARALAWVACGATLGTFTGLIPGIHANNVALVLASLAPGLPGTALGVGIGILSAGVVHTFVNVVPALALGVPDAETAATTLPGHRLVLAGRGEEAIRLSALGSGLAVLAAVPLAIPLTRGMTAVYPTLSANVAVVLGAVLVGLVAAESGARSRLGGLLAQAGSGALGVVALDLDPAAPLEAGGMLAPLFAGLFGAPILLEAMDGGGVPRQTGTAVRSSRRRVVLTAVAGAMAGAIVGYLPAVSAAIAAVAVLACVPGGDDDRAYVVATSGVDTANAIFALVALVALGQPRSGVIVAFEQSGAPLTLAVLVPCVVLAGALGFLVTLLVGDRYLRAVGRVDQRWLSVGVLAVLGMLSWLFAGTVGVLAFLAATAVGLVPARLGARRVHLMGVLLVPLLVWSV</sequence>
<feature type="transmembrane region" description="Helical" evidence="1">
    <location>
        <begin position="231"/>
        <end position="261"/>
    </location>
</feature>
<keyword evidence="1" id="KW-1133">Transmembrane helix</keyword>
<dbReference type="PANTHER" id="PTHR42204:SF1">
    <property type="entry name" value="INTEGRAL MEMBRANE PROTEIN"/>
    <property type="match status" value="1"/>
</dbReference>
<feature type="transmembrane region" description="Helical" evidence="1">
    <location>
        <begin position="356"/>
        <end position="378"/>
    </location>
</feature>
<feature type="transmembrane region" description="Helical" evidence="1">
    <location>
        <begin position="104"/>
        <end position="126"/>
    </location>
</feature>
<gene>
    <name evidence="3" type="ORF">SAMN06269185_0818</name>
</gene>